<dbReference type="InterPro" id="IPR036388">
    <property type="entry name" value="WH-like_DNA-bd_sf"/>
</dbReference>
<dbReference type="SUPFAM" id="SSF46785">
    <property type="entry name" value="Winged helix' DNA-binding domain"/>
    <property type="match status" value="1"/>
</dbReference>
<evidence type="ECO:0000313" key="5">
    <source>
        <dbReference type="EMBL" id="QPG04837.1"/>
    </source>
</evidence>
<evidence type="ECO:0000256" key="2">
    <source>
        <dbReference type="ARBA" id="ARBA00023125"/>
    </source>
</evidence>
<dbReference type="PROSITE" id="PS01117">
    <property type="entry name" value="HTH_MARR_1"/>
    <property type="match status" value="1"/>
</dbReference>
<dbReference type="PANTHER" id="PTHR33164:SF43">
    <property type="entry name" value="HTH-TYPE TRANSCRIPTIONAL REPRESSOR YETL"/>
    <property type="match status" value="1"/>
</dbReference>
<dbReference type="Proteomes" id="UP000595095">
    <property type="component" value="Chromosome"/>
</dbReference>
<dbReference type="Gene3D" id="1.10.10.10">
    <property type="entry name" value="Winged helix-like DNA-binding domain superfamily/Winged helix DNA-binding domain"/>
    <property type="match status" value="1"/>
</dbReference>
<dbReference type="SMART" id="SM00347">
    <property type="entry name" value="HTH_MARR"/>
    <property type="match status" value="1"/>
</dbReference>
<dbReference type="InterPro" id="IPR000835">
    <property type="entry name" value="HTH_MarR-typ"/>
</dbReference>
<sequence length="141" mass="15991">MKLNDALFELMFAVRSTTLSKIKSLHPELSPMHFKALKLTTKISECTGQKVAEKMGRDKAQINRLLKELVEKGLLYKTENANDKRSQLLNLTDDGKKIIASFEKVENEINQLLVKDITSDELATFIHISEKLKTSLEANTE</sequence>
<reference evidence="5 6" key="1">
    <citation type="submission" date="2020-11" db="EMBL/GenBank/DDBJ databases">
        <title>Complete genome sequence for Salinimonas sp. strain G2-b.</title>
        <authorList>
            <person name="Park S.-J."/>
        </authorList>
    </citation>
    <scope>NUCLEOTIDE SEQUENCE [LARGE SCALE GENOMIC DNA]</scope>
    <source>
        <strain evidence="5 6">G2-b</strain>
    </source>
</reference>
<dbReference type="Pfam" id="PF12802">
    <property type="entry name" value="MarR_2"/>
    <property type="match status" value="1"/>
</dbReference>
<dbReference type="PANTHER" id="PTHR33164">
    <property type="entry name" value="TRANSCRIPTIONAL REGULATOR, MARR FAMILY"/>
    <property type="match status" value="1"/>
</dbReference>
<gene>
    <name evidence="5" type="ORF">IT774_11720</name>
</gene>
<dbReference type="InterPro" id="IPR039422">
    <property type="entry name" value="MarR/SlyA-like"/>
</dbReference>
<dbReference type="GO" id="GO:0006950">
    <property type="term" value="P:response to stress"/>
    <property type="evidence" value="ECO:0007669"/>
    <property type="project" value="TreeGrafter"/>
</dbReference>
<keyword evidence="6" id="KW-1185">Reference proteome</keyword>
<proteinExistence type="predicted"/>
<keyword evidence="3" id="KW-0804">Transcription</keyword>
<accession>A0A7S9HCF9</accession>
<dbReference type="InterPro" id="IPR023187">
    <property type="entry name" value="Tscrpt_reg_MarR-type_CS"/>
</dbReference>
<dbReference type="RefSeq" id="WP_195809929.1">
    <property type="nucleotide sequence ID" value="NZ_CP064795.1"/>
</dbReference>
<dbReference type="GO" id="GO:0003700">
    <property type="term" value="F:DNA-binding transcription factor activity"/>
    <property type="evidence" value="ECO:0007669"/>
    <property type="project" value="InterPro"/>
</dbReference>
<dbReference type="InterPro" id="IPR036390">
    <property type="entry name" value="WH_DNA-bd_sf"/>
</dbReference>
<dbReference type="AlphaFoldDB" id="A0A7S9HCF9"/>
<dbReference type="GO" id="GO:0003677">
    <property type="term" value="F:DNA binding"/>
    <property type="evidence" value="ECO:0007669"/>
    <property type="project" value="UniProtKB-KW"/>
</dbReference>
<evidence type="ECO:0000313" key="6">
    <source>
        <dbReference type="Proteomes" id="UP000595095"/>
    </source>
</evidence>
<keyword evidence="2" id="KW-0238">DNA-binding</keyword>
<organism evidence="5 6">
    <name type="scientific">Salinimonas marina</name>
    <dbReference type="NCBI Taxonomy" id="2785918"/>
    <lineage>
        <taxon>Bacteria</taxon>
        <taxon>Pseudomonadati</taxon>
        <taxon>Pseudomonadota</taxon>
        <taxon>Gammaproteobacteria</taxon>
        <taxon>Alteromonadales</taxon>
        <taxon>Alteromonadaceae</taxon>
        <taxon>Alteromonas/Salinimonas group</taxon>
        <taxon>Salinimonas</taxon>
    </lineage>
</organism>
<evidence type="ECO:0000259" key="4">
    <source>
        <dbReference type="PROSITE" id="PS50995"/>
    </source>
</evidence>
<protein>
    <submittedName>
        <fullName evidence="5">MarR family transcriptional regulator</fullName>
    </submittedName>
</protein>
<evidence type="ECO:0000256" key="3">
    <source>
        <dbReference type="ARBA" id="ARBA00023163"/>
    </source>
</evidence>
<feature type="domain" description="HTH marR-type" evidence="4">
    <location>
        <begin position="1"/>
        <end position="134"/>
    </location>
</feature>
<dbReference type="PRINTS" id="PR00598">
    <property type="entry name" value="HTHMARR"/>
</dbReference>
<dbReference type="PROSITE" id="PS50995">
    <property type="entry name" value="HTH_MARR_2"/>
    <property type="match status" value="1"/>
</dbReference>
<name>A0A7S9HCF9_9ALTE</name>
<dbReference type="EMBL" id="CP064795">
    <property type="protein sequence ID" value="QPG04837.1"/>
    <property type="molecule type" value="Genomic_DNA"/>
</dbReference>
<dbReference type="KEGG" id="smaa:IT774_11720"/>
<keyword evidence="1" id="KW-0805">Transcription regulation</keyword>
<evidence type="ECO:0000256" key="1">
    <source>
        <dbReference type="ARBA" id="ARBA00023015"/>
    </source>
</evidence>